<dbReference type="SUPFAM" id="SSF55008">
    <property type="entry name" value="HMA, heavy metal-associated domain"/>
    <property type="match status" value="1"/>
</dbReference>
<dbReference type="InterPro" id="IPR023298">
    <property type="entry name" value="ATPase_P-typ_TM_dom_sf"/>
</dbReference>
<dbReference type="InterPro" id="IPR059000">
    <property type="entry name" value="ATPase_P-type_domA"/>
</dbReference>
<keyword evidence="14 15" id="KW-0472">Membrane</keyword>
<dbReference type="Gene3D" id="3.40.1110.10">
    <property type="entry name" value="Calcium-transporting ATPase, cytoplasmic domain N"/>
    <property type="match status" value="1"/>
</dbReference>
<evidence type="ECO:0000256" key="13">
    <source>
        <dbReference type="ARBA" id="ARBA00023065"/>
    </source>
</evidence>
<dbReference type="NCBIfam" id="TIGR01494">
    <property type="entry name" value="ATPase_P-type"/>
    <property type="match status" value="2"/>
</dbReference>
<evidence type="ECO:0000313" key="18">
    <source>
        <dbReference type="Proteomes" id="UP001501588"/>
    </source>
</evidence>
<evidence type="ECO:0000256" key="5">
    <source>
        <dbReference type="ARBA" id="ARBA00022553"/>
    </source>
</evidence>
<feature type="transmembrane region" description="Helical" evidence="15">
    <location>
        <begin position="461"/>
        <end position="484"/>
    </location>
</feature>
<gene>
    <name evidence="17" type="ORF">GCM10009416_37950</name>
</gene>
<evidence type="ECO:0000256" key="8">
    <source>
        <dbReference type="ARBA" id="ARBA00022741"/>
    </source>
</evidence>
<feature type="transmembrane region" description="Helical" evidence="15">
    <location>
        <begin position="240"/>
        <end position="261"/>
    </location>
</feature>
<dbReference type="InterPro" id="IPR018303">
    <property type="entry name" value="ATPase_P-typ_P_site"/>
</dbReference>
<keyword evidence="11" id="KW-1278">Translocase</keyword>
<keyword evidence="6 15" id="KW-0812">Transmembrane</keyword>
<dbReference type="InterPro" id="IPR001757">
    <property type="entry name" value="P_typ_ATPase"/>
</dbReference>
<keyword evidence="10" id="KW-0460">Magnesium</keyword>
<organism evidence="17 18">
    <name type="scientific">Craurococcus roseus</name>
    <dbReference type="NCBI Taxonomy" id="77585"/>
    <lineage>
        <taxon>Bacteria</taxon>
        <taxon>Pseudomonadati</taxon>
        <taxon>Pseudomonadota</taxon>
        <taxon>Alphaproteobacteria</taxon>
        <taxon>Acetobacterales</taxon>
        <taxon>Acetobacteraceae</taxon>
        <taxon>Craurococcus</taxon>
    </lineage>
</organism>
<keyword evidence="4 15" id="KW-1003">Cell membrane</keyword>
<dbReference type="NCBIfam" id="TIGR01525">
    <property type="entry name" value="ATPase-IB_hvy"/>
    <property type="match status" value="1"/>
</dbReference>
<sequence>MSHIRPVPPPSAVACAHCGAPVPPGADGTFCCAGCAGAHAIVAGLGLDAFYSRLDPGLAAASLRPAAAAPDTDFAVRATRPEDTAGTTHSLDLLVPGLRCGACVWLLEEALAAEPDVLRARASLADRRLRLVWRGPAERAAALAALPARLGFGVAPWSAACLRAAEDAEGRALLSALGVAAFGAANVMLLSVAMWFGGGMGEGTRWWLHALTAAIALPTIAVAGLPFYRGALAGLRVGRATMDLAVSLGVLATAAMSLSEALRNGPYTWFDGATSLLALLLAGRVLDRAARRRALGAVSGLLALAEGEVALLASDGTARTAPAADARPGDRVLVAPGERLRLDGVLETPADGASPALLDLSAVTGEAMPQPAAAGQALPAGAVNLGAGALVVRVTAAAADGSLAALARLVRRAEAERGRLGDLADRAAALYVPAVHAVAAGTFLLWWLLLGAGWREALVPAVAVLIVTCPCGLAIAVPAARAVATGALFRRGVLVASGSALERLAEADHAVLDKTGTLTEGRPSLLPDPARPDGALFAAAALARCSRHPLSRALAEACPDAPAAPGVEEVPGAGLRTADGARLGSAAFVGIDAPEAGDAAPGPVLWWRAAPGAAPVAFRFADPPRPDAAEAVSALRRLGLAAEILSGDSPGAVSAVAAAVGVEEWRAGASPADKATRIEALQAEGRRPLMVGDGINDAAAMALAHASASPGGGADLAQDTADFVLRGGGTAGGLLPMAEAVSVARRSRRIARQSLGFSLAYNLVAVPAAVAGLVTPLGAAVVMATSSLAVIGNALRAGR</sequence>
<comment type="subcellular location">
    <subcellularLocation>
        <location evidence="1">Cell membrane</location>
        <topology evidence="1">Multi-pass membrane protein</topology>
    </subcellularLocation>
</comment>
<evidence type="ECO:0000256" key="10">
    <source>
        <dbReference type="ARBA" id="ARBA00022842"/>
    </source>
</evidence>
<evidence type="ECO:0000256" key="1">
    <source>
        <dbReference type="ARBA" id="ARBA00004651"/>
    </source>
</evidence>
<proteinExistence type="inferred from homology"/>
<evidence type="ECO:0000259" key="16">
    <source>
        <dbReference type="Pfam" id="PF00122"/>
    </source>
</evidence>
<name>A0ABN1FR09_9PROT</name>
<evidence type="ECO:0000256" key="4">
    <source>
        <dbReference type="ARBA" id="ARBA00022475"/>
    </source>
</evidence>
<evidence type="ECO:0000256" key="2">
    <source>
        <dbReference type="ARBA" id="ARBA00006024"/>
    </source>
</evidence>
<comment type="caution">
    <text evidence="17">The sequence shown here is derived from an EMBL/GenBank/DDBJ whole genome shotgun (WGS) entry which is preliminary data.</text>
</comment>
<dbReference type="InterPro" id="IPR008250">
    <property type="entry name" value="ATPase_P-typ_transduc_dom_A_sf"/>
</dbReference>
<keyword evidence="7 15" id="KW-0479">Metal-binding</keyword>
<feature type="transmembrane region" description="Helical" evidence="15">
    <location>
        <begin position="267"/>
        <end position="286"/>
    </location>
</feature>
<dbReference type="Gene3D" id="3.30.70.100">
    <property type="match status" value="1"/>
</dbReference>
<feature type="transmembrane region" description="Helical" evidence="15">
    <location>
        <begin position="172"/>
        <end position="194"/>
    </location>
</feature>
<dbReference type="Proteomes" id="UP001501588">
    <property type="component" value="Unassembled WGS sequence"/>
</dbReference>
<feature type="transmembrane region" description="Helical" evidence="15">
    <location>
        <begin position="427"/>
        <end position="449"/>
    </location>
</feature>
<keyword evidence="3" id="KW-0813">Transport</keyword>
<dbReference type="InterPro" id="IPR017969">
    <property type="entry name" value="Heavy-metal-associated_CS"/>
</dbReference>
<feature type="transmembrane region" description="Helical" evidence="15">
    <location>
        <begin position="206"/>
        <end position="228"/>
    </location>
</feature>
<reference evidence="17 18" key="1">
    <citation type="journal article" date="2019" name="Int. J. Syst. Evol. Microbiol.">
        <title>The Global Catalogue of Microorganisms (GCM) 10K type strain sequencing project: providing services to taxonomists for standard genome sequencing and annotation.</title>
        <authorList>
            <consortium name="The Broad Institute Genomics Platform"/>
            <consortium name="The Broad Institute Genome Sequencing Center for Infectious Disease"/>
            <person name="Wu L."/>
            <person name="Ma J."/>
        </authorList>
    </citation>
    <scope>NUCLEOTIDE SEQUENCE [LARGE SCALE GENOMIC DNA]</scope>
    <source>
        <strain evidence="17 18">JCM 9933</strain>
    </source>
</reference>
<dbReference type="PANTHER" id="PTHR43520">
    <property type="entry name" value="ATP7, ISOFORM B"/>
    <property type="match status" value="1"/>
</dbReference>
<comment type="similarity">
    <text evidence="2 15">Belongs to the cation transport ATPase (P-type) (TC 3.A.3) family. Type IB subfamily.</text>
</comment>
<dbReference type="InterPro" id="IPR023299">
    <property type="entry name" value="ATPase_P-typ_cyto_dom_N"/>
</dbReference>
<evidence type="ECO:0000256" key="7">
    <source>
        <dbReference type="ARBA" id="ARBA00022723"/>
    </source>
</evidence>
<dbReference type="SUPFAM" id="SSF81665">
    <property type="entry name" value="Calcium ATPase, transmembrane domain M"/>
    <property type="match status" value="1"/>
</dbReference>
<dbReference type="InterPro" id="IPR036412">
    <property type="entry name" value="HAD-like_sf"/>
</dbReference>
<accession>A0ABN1FR09</accession>
<dbReference type="Gene3D" id="3.40.50.1000">
    <property type="entry name" value="HAD superfamily/HAD-like"/>
    <property type="match status" value="1"/>
</dbReference>
<keyword evidence="18" id="KW-1185">Reference proteome</keyword>
<feature type="transmembrane region" description="Helical" evidence="15">
    <location>
        <begin position="754"/>
        <end position="771"/>
    </location>
</feature>
<dbReference type="PROSITE" id="PS01047">
    <property type="entry name" value="HMA_1"/>
    <property type="match status" value="1"/>
</dbReference>
<dbReference type="InterPro" id="IPR027256">
    <property type="entry name" value="P-typ_ATPase_IB"/>
</dbReference>
<keyword evidence="5" id="KW-0597">Phosphoprotein</keyword>
<dbReference type="Gene3D" id="2.70.150.10">
    <property type="entry name" value="Calcium-transporting ATPase, cytoplasmic transduction domain A"/>
    <property type="match status" value="1"/>
</dbReference>
<dbReference type="EMBL" id="BAAAFZ010000060">
    <property type="protein sequence ID" value="GAA0595991.1"/>
    <property type="molecule type" value="Genomic_DNA"/>
</dbReference>
<dbReference type="PANTHER" id="PTHR43520:SF5">
    <property type="entry name" value="CATION-TRANSPORTING P-TYPE ATPASE-RELATED"/>
    <property type="match status" value="1"/>
</dbReference>
<dbReference type="SUPFAM" id="SSF56784">
    <property type="entry name" value="HAD-like"/>
    <property type="match status" value="1"/>
</dbReference>
<evidence type="ECO:0000256" key="9">
    <source>
        <dbReference type="ARBA" id="ARBA00022840"/>
    </source>
</evidence>
<protein>
    <submittedName>
        <fullName evidence="17">Heavy metal translocating P-type ATPase metal-binding domain-containing protein</fullName>
    </submittedName>
</protein>
<dbReference type="PRINTS" id="PR00119">
    <property type="entry name" value="CATATPASE"/>
</dbReference>
<evidence type="ECO:0000256" key="12">
    <source>
        <dbReference type="ARBA" id="ARBA00022989"/>
    </source>
</evidence>
<dbReference type="RefSeq" id="WP_343896964.1">
    <property type="nucleotide sequence ID" value="NZ_BAAAFZ010000060.1"/>
</dbReference>
<evidence type="ECO:0000256" key="11">
    <source>
        <dbReference type="ARBA" id="ARBA00022967"/>
    </source>
</evidence>
<dbReference type="Pfam" id="PF00122">
    <property type="entry name" value="E1-E2_ATPase"/>
    <property type="match status" value="1"/>
</dbReference>
<dbReference type="InterPro" id="IPR023214">
    <property type="entry name" value="HAD_sf"/>
</dbReference>
<evidence type="ECO:0000256" key="15">
    <source>
        <dbReference type="RuleBase" id="RU362081"/>
    </source>
</evidence>
<evidence type="ECO:0000256" key="14">
    <source>
        <dbReference type="ARBA" id="ARBA00023136"/>
    </source>
</evidence>
<keyword evidence="8 15" id="KW-0547">Nucleotide-binding</keyword>
<keyword evidence="9 15" id="KW-0067">ATP-binding</keyword>
<keyword evidence="13" id="KW-0406">Ion transport</keyword>
<dbReference type="Pfam" id="PF00702">
    <property type="entry name" value="Hydrolase"/>
    <property type="match status" value="1"/>
</dbReference>
<evidence type="ECO:0000256" key="3">
    <source>
        <dbReference type="ARBA" id="ARBA00022448"/>
    </source>
</evidence>
<keyword evidence="12 15" id="KW-1133">Transmembrane helix</keyword>
<evidence type="ECO:0000313" key="17">
    <source>
        <dbReference type="EMBL" id="GAA0595991.1"/>
    </source>
</evidence>
<dbReference type="PROSITE" id="PS00154">
    <property type="entry name" value="ATPASE_E1_E2"/>
    <property type="match status" value="1"/>
</dbReference>
<dbReference type="InterPro" id="IPR036163">
    <property type="entry name" value="HMA_dom_sf"/>
</dbReference>
<evidence type="ECO:0000256" key="6">
    <source>
        <dbReference type="ARBA" id="ARBA00022692"/>
    </source>
</evidence>
<feature type="domain" description="P-type ATPase A" evidence="16">
    <location>
        <begin position="309"/>
        <end position="410"/>
    </location>
</feature>
<dbReference type="SUPFAM" id="SSF81653">
    <property type="entry name" value="Calcium ATPase, transduction domain A"/>
    <property type="match status" value="1"/>
</dbReference>